<evidence type="ECO:0000313" key="2">
    <source>
        <dbReference type="Proteomes" id="UP000078386"/>
    </source>
</evidence>
<accession>A0A1B7JQY8</accession>
<dbReference type="RefSeq" id="WP_154283625.1">
    <property type="nucleotide sequence ID" value="NZ_LXEU01000065.1"/>
</dbReference>
<name>A0A1B7JQY8_9ENTR</name>
<proteinExistence type="predicted"/>
<evidence type="ECO:0000313" key="1">
    <source>
        <dbReference type="EMBL" id="OAT50326.1"/>
    </source>
</evidence>
<dbReference type="AlphaFoldDB" id="A0A1B7JQY8"/>
<gene>
    <name evidence="1" type="ORF">M989_03145</name>
</gene>
<dbReference type="Proteomes" id="UP000078386">
    <property type="component" value="Unassembled WGS sequence"/>
</dbReference>
<protein>
    <submittedName>
        <fullName evidence="1">Uncharacterized protein</fullName>
    </submittedName>
</protein>
<reference evidence="1 2" key="1">
    <citation type="submission" date="2016-04" db="EMBL/GenBank/DDBJ databases">
        <title>ATOL: Assembling a taxonomically balanced genome-scale reconstruction of the evolutionary history of the Enterobacteriaceae.</title>
        <authorList>
            <person name="Plunkett G.III."/>
            <person name="Neeno-Eckwall E.C."/>
            <person name="Glasner J.D."/>
            <person name="Perna N.T."/>
        </authorList>
    </citation>
    <scope>NUCLEOTIDE SEQUENCE [LARGE SCALE GENOMIC DNA]</scope>
    <source>
        <strain evidence="1 2">ATCC 51603</strain>
    </source>
</reference>
<organism evidence="1 2">
    <name type="scientific">Kluyvera georgiana ATCC 51603</name>
    <dbReference type="NCBI Taxonomy" id="1354264"/>
    <lineage>
        <taxon>Bacteria</taxon>
        <taxon>Pseudomonadati</taxon>
        <taxon>Pseudomonadota</taxon>
        <taxon>Gammaproteobacteria</taxon>
        <taxon>Enterobacterales</taxon>
        <taxon>Enterobacteriaceae</taxon>
        <taxon>Kluyvera</taxon>
    </lineage>
</organism>
<sequence>MSVISFAVFPEHLLTQLQQSADAAVRRLKSFIYLHRNSSWYVNGSGNYAVRAHITSVKDQGVNVFLTVRTGCHRAEYVFHRLPVSFPEGITGRRNAYRHACRQAQHLAHLRYRFLSGGHSHD</sequence>
<keyword evidence="2" id="KW-1185">Reference proteome</keyword>
<comment type="caution">
    <text evidence="1">The sequence shown here is derived from an EMBL/GenBank/DDBJ whole genome shotgun (WGS) entry which is preliminary data.</text>
</comment>
<dbReference type="PATRIC" id="fig|1354264.4.peg.3279"/>
<dbReference type="EMBL" id="LXEU01000065">
    <property type="protein sequence ID" value="OAT50326.1"/>
    <property type="molecule type" value="Genomic_DNA"/>
</dbReference>
<dbReference type="GeneID" id="61386752"/>